<evidence type="ECO:0000313" key="4">
    <source>
        <dbReference type="Proteomes" id="UP000656077"/>
    </source>
</evidence>
<organism evidence="3 4">
    <name type="scientific">Clostridium chromiireducens</name>
    <dbReference type="NCBI Taxonomy" id="225345"/>
    <lineage>
        <taxon>Bacteria</taxon>
        <taxon>Bacillati</taxon>
        <taxon>Bacillota</taxon>
        <taxon>Clostridia</taxon>
        <taxon>Eubacteriales</taxon>
        <taxon>Clostridiaceae</taxon>
        <taxon>Clostridium</taxon>
    </lineage>
</organism>
<dbReference type="GO" id="GO:0006313">
    <property type="term" value="P:DNA transposition"/>
    <property type="evidence" value="ECO:0007669"/>
    <property type="project" value="InterPro"/>
</dbReference>
<sequence length="419" mass="47617">MLKIVYPISCGIDVHKKFVVATIATTNSNSVTTYKTKQFSTFTSDLIQLRDWLSLNNCNEVCMESTGKYWIPIFNILESTCRVTLANPKFIKNIPGKKTDKRDSIWIADLHKHGLVRGSFIPPKQIRELRDLMRYRVKLIGFRSSEKNRLQNSLTVSNLMISSVVSDTFGKSASAIIKYAIEHPDNINVDFTKFLHKSMLHKAEQINASMQGTISNEQCSKMNVCLNHYDYINTCMSQLDETISLIANEFTDSIKIVETAPGITYNSAIGIISEIGVDMSVFPDAKHLCSWAGLTPQNNESAGKKKSVRISRAGVYLKPLLIQCANAAIKDKSYPYFRYRYESIKKRRGHKRAIIAIARMLLTCIYNMLSKNEIFDEELYREYLNSARKPLNTNISKMILFLESKGFTISHISDNELTP</sequence>
<dbReference type="AlphaFoldDB" id="A0A964RM16"/>
<evidence type="ECO:0000259" key="2">
    <source>
        <dbReference type="Pfam" id="PF02371"/>
    </source>
</evidence>
<dbReference type="PANTHER" id="PTHR33055">
    <property type="entry name" value="TRANSPOSASE FOR INSERTION SEQUENCE ELEMENT IS1111A"/>
    <property type="match status" value="1"/>
</dbReference>
<dbReference type="Pfam" id="PF01548">
    <property type="entry name" value="DEDD_Tnp_IS110"/>
    <property type="match status" value="1"/>
</dbReference>
<feature type="domain" description="Transposase IS116/IS110/IS902 C-terminal" evidence="2">
    <location>
        <begin position="255"/>
        <end position="341"/>
    </location>
</feature>
<evidence type="ECO:0000259" key="1">
    <source>
        <dbReference type="Pfam" id="PF01548"/>
    </source>
</evidence>
<name>A0A964RM16_9CLOT</name>
<proteinExistence type="predicted"/>
<dbReference type="GO" id="GO:0003677">
    <property type="term" value="F:DNA binding"/>
    <property type="evidence" value="ECO:0007669"/>
    <property type="project" value="InterPro"/>
</dbReference>
<reference evidence="3" key="1">
    <citation type="submission" date="2019-12" db="EMBL/GenBank/DDBJ databases">
        <title>Microbes associate with the intestines of laboratory mice.</title>
        <authorList>
            <person name="Navarre W."/>
            <person name="Wong E."/>
        </authorList>
    </citation>
    <scope>NUCLEOTIDE SEQUENCE</scope>
    <source>
        <strain evidence="3">NM79_F5</strain>
    </source>
</reference>
<dbReference type="GO" id="GO:0004803">
    <property type="term" value="F:transposase activity"/>
    <property type="evidence" value="ECO:0007669"/>
    <property type="project" value="InterPro"/>
</dbReference>
<dbReference type="Pfam" id="PF02371">
    <property type="entry name" value="Transposase_20"/>
    <property type="match status" value="1"/>
</dbReference>
<dbReference type="EMBL" id="WSRQ01000013">
    <property type="protein sequence ID" value="MVX64010.1"/>
    <property type="molecule type" value="Genomic_DNA"/>
</dbReference>
<feature type="domain" description="Transposase IS110-like N-terminal" evidence="1">
    <location>
        <begin position="10"/>
        <end position="155"/>
    </location>
</feature>
<dbReference type="NCBIfam" id="NF033542">
    <property type="entry name" value="transpos_IS110"/>
    <property type="match status" value="1"/>
</dbReference>
<gene>
    <name evidence="3" type="ORF">GKZ28_09925</name>
</gene>
<dbReference type="InterPro" id="IPR003346">
    <property type="entry name" value="Transposase_20"/>
</dbReference>
<comment type="caution">
    <text evidence="3">The sequence shown here is derived from an EMBL/GenBank/DDBJ whole genome shotgun (WGS) entry which is preliminary data.</text>
</comment>
<dbReference type="InterPro" id="IPR002525">
    <property type="entry name" value="Transp_IS110-like_N"/>
</dbReference>
<evidence type="ECO:0000313" key="3">
    <source>
        <dbReference type="EMBL" id="MVX64010.1"/>
    </source>
</evidence>
<dbReference type="Proteomes" id="UP000656077">
    <property type="component" value="Unassembled WGS sequence"/>
</dbReference>
<dbReference type="InterPro" id="IPR047650">
    <property type="entry name" value="Transpos_IS110"/>
</dbReference>
<accession>A0A964RM16</accession>
<dbReference type="RefSeq" id="WP_160359056.1">
    <property type="nucleotide sequence ID" value="NZ_WSRQ01000013.1"/>
</dbReference>
<protein>
    <submittedName>
        <fullName evidence="3">IS110 family transposase</fullName>
    </submittedName>
</protein>
<dbReference type="PANTHER" id="PTHR33055:SF15">
    <property type="entry name" value="TRANSPOSASE-RELATED"/>
    <property type="match status" value="1"/>
</dbReference>